<dbReference type="EC" id="2.4.-.-" evidence="3"/>
<feature type="domain" description="Glycosyl transferase family 1" evidence="1">
    <location>
        <begin position="180"/>
        <end position="344"/>
    </location>
</feature>
<dbReference type="CDD" id="cd03811">
    <property type="entry name" value="GT4_GT28_WabH-like"/>
    <property type="match status" value="1"/>
</dbReference>
<evidence type="ECO:0000313" key="4">
    <source>
        <dbReference type="Proteomes" id="UP001597100"/>
    </source>
</evidence>
<protein>
    <submittedName>
        <fullName evidence="3">Glycosyltransferase</fullName>
        <ecNumber evidence="3">2.4.-.-</ecNumber>
    </submittedName>
</protein>
<dbReference type="Pfam" id="PF13439">
    <property type="entry name" value="Glyco_transf_4"/>
    <property type="match status" value="2"/>
</dbReference>
<gene>
    <name evidence="3" type="ORF">ACFQ1G_02980</name>
</gene>
<dbReference type="PANTHER" id="PTHR12526">
    <property type="entry name" value="GLYCOSYLTRANSFERASE"/>
    <property type="match status" value="1"/>
</dbReference>
<dbReference type="GO" id="GO:0016757">
    <property type="term" value="F:glycosyltransferase activity"/>
    <property type="evidence" value="ECO:0007669"/>
    <property type="project" value="UniProtKB-KW"/>
</dbReference>
<dbReference type="SUPFAM" id="SSF53756">
    <property type="entry name" value="UDP-Glycosyltransferase/glycogen phosphorylase"/>
    <property type="match status" value="2"/>
</dbReference>
<feature type="domain" description="Glycosyltransferase subfamily 4-like N-terminal" evidence="2">
    <location>
        <begin position="13"/>
        <end position="168"/>
    </location>
</feature>
<dbReference type="InterPro" id="IPR028098">
    <property type="entry name" value="Glyco_trans_4-like_N"/>
</dbReference>
<dbReference type="Gene3D" id="3.40.50.2000">
    <property type="entry name" value="Glycogen Phosphorylase B"/>
    <property type="match status" value="4"/>
</dbReference>
<evidence type="ECO:0000259" key="2">
    <source>
        <dbReference type="Pfam" id="PF13439"/>
    </source>
</evidence>
<dbReference type="EMBL" id="JBHTJP010000032">
    <property type="protein sequence ID" value="MFD0975745.1"/>
    <property type="molecule type" value="Genomic_DNA"/>
</dbReference>
<organism evidence="3 4">
    <name type="scientific">Salinimicrobium gaetbulicola</name>
    <dbReference type="NCBI Taxonomy" id="999702"/>
    <lineage>
        <taxon>Bacteria</taxon>
        <taxon>Pseudomonadati</taxon>
        <taxon>Bacteroidota</taxon>
        <taxon>Flavobacteriia</taxon>
        <taxon>Flavobacteriales</taxon>
        <taxon>Flavobacteriaceae</taxon>
        <taxon>Salinimicrobium</taxon>
    </lineage>
</organism>
<dbReference type="Proteomes" id="UP001597100">
    <property type="component" value="Unassembled WGS sequence"/>
</dbReference>
<dbReference type="InterPro" id="IPR001296">
    <property type="entry name" value="Glyco_trans_1"/>
</dbReference>
<feature type="domain" description="Glycosyltransferase subfamily 4-like N-terminal" evidence="2">
    <location>
        <begin position="395"/>
        <end position="551"/>
    </location>
</feature>
<keyword evidence="4" id="KW-1185">Reference proteome</keyword>
<proteinExistence type="predicted"/>
<keyword evidence="3" id="KW-0328">Glycosyltransferase</keyword>
<comment type="caution">
    <text evidence="3">The sequence shown here is derived from an EMBL/GenBank/DDBJ whole genome shotgun (WGS) entry which is preliminary data.</text>
</comment>
<sequence>MKILQLVTKRQYRGAEVFAANLSEELLKLDHEIIFAGLYTNGDNILSVEGATNIDLVEQKSEGISPQLVSRVIELIKTEKPDVIQCNGSDTLKYMVSASYFVPKVPIVYRNISTISEWLNSGLKKEIYRQIFKKVDFVTSVGNESINDLIDTFNYPKDKTAVIRRGIPFKEFDPQVEGAKLRKELQLEPTDHIIIHVGNFSPEKNHSFLLDVFSEIKKSHPNVKLVCVGNGITFSVIHKEIIGRNLEDTVFLLGFRKDIPQLLAGSDCFVLSSLVEGVPGVILEAAVQKKPSIATNVGGVLEVIRKNETGIIIDDFDKEEFRLSILKLVEDEKLRNRLGKNAYNLVREEFDSGKNAVQFESLYNQLIRENSGKLPVDQKPEKLRILQIIQKQQYRGAEIFSCQLSNHLIQKGHEVKVFSIYGGQAELPFEGEINSFNRDKTSRYIDMEGWKSIAEVVKDFNPHIVQANASDTLKYTVFSKTFFGWKTPIVYRNASVSSYYIKDVASKMWNRELMKRVDKIISVSHWSKKDLNKFFPFTRNKSEVITIGVEEDTRELHDPFDHSESKNIVHVGSLTKEKNHKDLLLIFKEVVNSFPEARLHIIGEGPLRKEILFQINKLLLTDKVKLHGEIKDPVNFIKYSDILVLPSMIEGLPAVILEAMFYKTPVVAYSVGGISEILNENTGFPVTYGDKEKFMNSIKNIFENHPIKKITLAKDQVNTHFLNKNLVDKFIKSYYDVI</sequence>
<keyword evidence="3" id="KW-0808">Transferase</keyword>
<dbReference type="RefSeq" id="WP_380736784.1">
    <property type="nucleotide sequence ID" value="NZ_JBHTJP010000032.1"/>
</dbReference>
<evidence type="ECO:0000259" key="1">
    <source>
        <dbReference type="Pfam" id="PF00534"/>
    </source>
</evidence>
<name>A0ABW3ID09_9FLAO</name>
<evidence type="ECO:0000313" key="3">
    <source>
        <dbReference type="EMBL" id="MFD0975745.1"/>
    </source>
</evidence>
<dbReference type="Pfam" id="PF00534">
    <property type="entry name" value="Glycos_transf_1"/>
    <property type="match status" value="2"/>
</dbReference>
<feature type="domain" description="Glycosyl transferase family 1" evidence="1">
    <location>
        <begin position="562"/>
        <end position="705"/>
    </location>
</feature>
<dbReference type="CDD" id="cd03801">
    <property type="entry name" value="GT4_PimA-like"/>
    <property type="match status" value="1"/>
</dbReference>
<reference evidence="4" key="1">
    <citation type="journal article" date="2019" name="Int. J. Syst. Evol. Microbiol.">
        <title>The Global Catalogue of Microorganisms (GCM) 10K type strain sequencing project: providing services to taxonomists for standard genome sequencing and annotation.</title>
        <authorList>
            <consortium name="The Broad Institute Genomics Platform"/>
            <consortium name="The Broad Institute Genome Sequencing Center for Infectious Disease"/>
            <person name="Wu L."/>
            <person name="Ma J."/>
        </authorList>
    </citation>
    <scope>NUCLEOTIDE SEQUENCE [LARGE SCALE GENOMIC DNA]</scope>
    <source>
        <strain evidence="4">CCUG 60898</strain>
    </source>
</reference>
<accession>A0ABW3ID09</accession>
<dbReference type="PANTHER" id="PTHR12526:SF630">
    <property type="entry name" value="GLYCOSYLTRANSFERASE"/>
    <property type="match status" value="1"/>
</dbReference>